<feature type="domain" description="EamA" evidence="3">
    <location>
        <begin position="37"/>
        <end position="175"/>
    </location>
</feature>
<keyword evidence="2" id="KW-1133">Transmembrane helix</keyword>
<feature type="transmembrane region" description="Helical" evidence="2">
    <location>
        <begin position="135"/>
        <end position="156"/>
    </location>
</feature>
<evidence type="ECO:0000256" key="2">
    <source>
        <dbReference type="SAM" id="Phobius"/>
    </source>
</evidence>
<reference evidence="4" key="2">
    <citation type="journal article" date="2021" name="PeerJ">
        <title>Extensive microbial diversity within the chicken gut microbiome revealed by metagenomics and culture.</title>
        <authorList>
            <person name="Gilroy R."/>
            <person name="Ravi A."/>
            <person name="Getino M."/>
            <person name="Pursley I."/>
            <person name="Horton D.L."/>
            <person name="Alikhan N.F."/>
            <person name="Baker D."/>
            <person name="Gharbi K."/>
            <person name="Hall N."/>
            <person name="Watson M."/>
            <person name="Adriaenssens E.M."/>
            <person name="Foster-Nyarko E."/>
            <person name="Jarju S."/>
            <person name="Secka A."/>
            <person name="Antonio M."/>
            <person name="Oren A."/>
            <person name="Chaudhuri R.R."/>
            <person name="La Ragione R."/>
            <person name="Hildebrand F."/>
            <person name="Pallen M.J."/>
        </authorList>
    </citation>
    <scope>NUCLEOTIDE SEQUENCE</scope>
    <source>
        <strain evidence="4">ChiBcec2-4451</strain>
    </source>
</reference>
<feature type="non-terminal residue" evidence="4">
    <location>
        <position position="1"/>
    </location>
</feature>
<dbReference type="InterPro" id="IPR000620">
    <property type="entry name" value="EamA_dom"/>
</dbReference>
<feature type="transmembrane region" description="Helical" evidence="2">
    <location>
        <begin position="7"/>
        <end position="25"/>
    </location>
</feature>
<reference evidence="4" key="1">
    <citation type="submission" date="2020-10" db="EMBL/GenBank/DDBJ databases">
        <authorList>
            <person name="Gilroy R."/>
        </authorList>
    </citation>
    <scope>NUCLEOTIDE SEQUENCE</scope>
    <source>
        <strain evidence="4">ChiBcec2-4451</strain>
    </source>
</reference>
<keyword evidence="2" id="KW-0812">Transmembrane</keyword>
<dbReference type="EMBL" id="DVON01000038">
    <property type="protein sequence ID" value="HIV11910.1"/>
    <property type="molecule type" value="Genomic_DNA"/>
</dbReference>
<evidence type="ECO:0000256" key="1">
    <source>
        <dbReference type="ARBA" id="ARBA00007362"/>
    </source>
</evidence>
<feature type="transmembrane region" description="Helical" evidence="2">
    <location>
        <begin position="103"/>
        <end position="123"/>
    </location>
</feature>
<evidence type="ECO:0000313" key="4">
    <source>
        <dbReference type="EMBL" id="HIV11910.1"/>
    </source>
</evidence>
<comment type="caution">
    <text evidence="4">The sequence shown here is derived from an EMBL/GenBank/DDBJ whole genome shotgun (WGS) entry which is preliminary data.</text>
</comment>
<evidence type="ECO:0000313" key="5">
    <source>
        <dbReference type="Proteomes" id="UP000886723"/>
    </source>
</evidence>
<dbReference type="Pfam" id="PF00892">
    <property type="entry name" value="EamA"/>
    <property type="match status" value="1"/>
</dbReference>
<keyword evidence="2" id="KW-0472">Membrane</keyword>
<feature type="transmembrane region" description="Helical" evidence="2">
    <location>
        <begin position="37"/>
        <end position="59"/>
    </location>
</feature>
<organism evidence="4 5">
    <name type="scientific">Candidatus Pullilachnospira stercoravium</name>
    <dbReference type="NCBI Taxonomy" id="2840913"/>
    <lineage>
        <taxon>Bacteria</taxon>
        <taxon>Bacillati</taxon>
        <taxon>Bacillota</taxon>
        <taxon>Clostridia</taxon>
        <taxon>Lachnospirales</taxon>
        <taxon>Lachnospiraceae</taxon>
        <taxon>Lachnospiraceae incertae sedis</taxon>
        <taxon>Candidatus Pullilachnospira</taxon>
    </lineage>
</organism>
<protein>
    <submittedName>
        <fullName evidence="4">DMT family transporter</fullName>
    </submittedName>
</protein>
<name>A0A9D1NSC1_9FIRM</name>
<comment type="similarity">
    <text evidence="1">Belongs to the EamA transporter family.</text>
</comment>
<dbReference type="GO" id="GO:0016020">
    <property type="term" value="C:membrane"/>
    <property type="evidence" value="ECO:0007669"/>
    <property type="project" value="InterPro"/>
</dbReference>
<dbReference type="InterPro" id="IPR037185">
    <property type="entry name" value="EmrE-like"/>
</dbReference>
<evidence type="ECO:0000259" key="3">
    <source>
        <dbReference type="Pfam" id="PF00892"/>
    </source>
</evidence>
<accession>A0A9D1NSC1</accession>
<dbReference type="SUPFAM" id="SSF103481">
    <property type="entry name" value="Multidrug resistance efflux transporter EmrE"/>
    <property type="match status" value="1"/>
</dbReference>
<feature type="transmembrane region" description="Helical" evidence="2">
    <location>
        <begin position="162"/>
        <end position="179"/>
    </location>
</feature>
<dbReference type="AlphaFoldDB" id="A0A9D1NSC1"/>
<proteinExistence type="inferred from homology"/>
<dbReference type="Proteomes" id="UP000886723">
    <property type="component" value="Unassembled WGS sequence"/>
</dbReference>
<gene>
    <name evidence="4" type="ORF">IAA63_02050</name>
</gene>
<sequence>LKEKMKRYQMAGFLVSICAMALMGWAPQSTQVENLPLGILCALLCVCGWAVEVVICAYGMKDPNVNNEHALMIRQITSAIFYGVVIMNVIRGWNLVGDVLPTIATPVILASAFFGTASYLCYYKAIRDLGPSKGMALDITYSVWSIPAAFVLTGAVPDVRSVIFGLIILAGSLVAATDIREVFGVRKA</sequence>
<feature type="transmembrane region" description="Helical" evidence="2">
    <location>
        <begin position="71"/>
        <end position="91"/>
    </location>
</feature>